<gene>
    <name evidence="12" type="ORF">GCM10025865_18520</name>
</gene>
<feature type="region of interest" description="Disordered" evidence="9">
    <location>
        <begin position="705"/>
        <end position="767"/>
    </location>
</feature>
<protein>
    <submittedName>
        <fullName evidence="12">Carboxypeptidase</fullName>
    </submittedName>
</protein>
<keyword evidence="3" id="KW-0328">Glycosyltransferase</keyword>
<dbReference type="Proteomes" id="UP001321475">
    <property type="component" value="Chromosome"/>
</dbReference>
<evidence type="ECO:0000256" key="4">
    <source>
        <dbReference type="ARBA" id="ARBA00022679"/>
    </source>
</evidence>
<evidence type="ECO:0000313" key="13">
    <source>
        <dbReference type="Proteomes" id="UP001321475"/>
    </source>
</evidence>
<keyword evidence="6" id="KW-0511">Multifunctional enzyme</keyword>
<keyword evidence="2" id="KW-0645">Protease</keyword>
<dbReference type="InterPro" id="IPR001460">
    <property type="entry name" value="PCN-bd_Tpept"/>
</dbReference>
<evidence type="ECO:0000256" key="6">
    <source>
        <dbReference type="ARBA" id="ARBA00023268"/>
    </source>
</evidence>
<dbReference type="Pfam" id="PF00905">
    <property type="entry name" value="Transpeptidase"/>
    <property type="match status" value="1"/>
</dbReference>
<feature type="domain" description="Penicillin-binding protein transpeptidase" evidence="10">
    <location>
        <begin position="372"/>
        <end position="692"/>
    </location>
</feature>
<dbReference type="Gene3D" id="1.10.3810.10">
    <property type="entry name" value="Biosynthetic peptidoglycan transglycosylase-like"/>
    <property type="match status" value="1"/>
</dbReference>
<dbReference type="Pfam" id="PF00912">
    <property type="entry name" value="Transgly"/>
    <property type="match status" value="1"/>
</dbReference>
<reference evidence="13" key="1">
    <citation type="journal article" date="2019" name="Int. J. Syst. Evol. Microbiol.">
        <title>The Global Catalogue of Microorganisms (GCM) 10K type strain sequencing project: providing services to taxonomists for standard genome sequencing and annotation.</title>
        <authorList>
            <consortium name="The Broad Institute Genomics Platform"/>
            <consortium name="The Broad Institute Genome Sequencing Center for Infectious Disease"/>
            <person name="Wu L."/>
            <person name="Ma J."/>
        </authorList>
    </citation>
    <scope>NUCLEOTIDE SEQUENCE [LARGE SCALE GENOMIC DNA]</scope>
    <source>
        <strain evidence="13">NBRC 108565</strain>
    </source>
</reference>
<evidence type="ECO:0000256" key="3">
    <source>
        <dbReference type="ARBA" id="ARBA00022676"/>
    </source>
</evidence>
<dbReference type="InterPro" id="IPR012338">
    <property type="entry name" value="Beta-lactam/transpept-like"/>
</dbReference>
<evidence type="ECO:0000256" key="8">
    <source>
        <dbReference type="ARBA" id="ARBA00049902"/>
    </source>
</evidence>
<accession>A0ABN6XC44</accession>
<dbReference type="SUPFAM" id="SSF56601">
    <property type="entry name" value="beta-lactamase/transpeptidase-like"/>
    <property type="match status" value="1"/>
</dbReference>
<feature type="compositionally biased region" description="Basic and acidic residues" evidence="9">
    <location>
        <begin position="750"/>
        <end position="767"/>
    </location>
</feature>
<evidence type="ECO:0000256" key="2">
    <source>
        <dbReference type="ARBA" id="ARBA00022670"/>
    </source>
</evidence>
<evidence type="ECO:0000313" key="12">
    <source>
        <dbReference type="EMBL" id="BDZ42553.1"/>
    </source>
</evidence>
<feature type="domain" description="Glycosyl transferase family 51" evidence="11">
    <location>
        <begin position="84"/>
        <end position="268"/>
    </location>
</feature>
<dbReference type="Gene3D" id="3.40.710.10">
    <property type="entry name" value="DD-peptidase/beta-lactamase superfamily"/>
    <property type="match status" value="1"/>
</dbReference>
<dbReference type="InterPro" id="IPR023346">
    <property type="entry name" value="Lysozyme-like_dom_sf"/>
</dbReference>
<keyword evidence="13" id="KW-1185">Reference proteome</keyword>
<proteinExistence type="predicted"/>
<dbReference type="PANTHER" id="PTHR32282">
    <property type="entry name" value="BINDING PROTEIN TRANSPEPTIDASE, PUTATIVE-RELATED"/>
    <property type="match status" value="1"/>
</dbReference>
<sequence>MPNPAPARGRQVNVFQLIALLLALVLVAGVGGLLAGGMLLPLAAASKTITDETVQVFDDLPEDLEPGPLSEMTRVYANDGKTIIARYWSENRLVVPLDKVSENLQHAVVATEDRRFWEHGGVDVEGTARAAVNNFTSDDLQGASTLTQQYVKNVLIEKAVRDGDELGVLRAREDSMERKLREAKLAIAIEKRLTKSEILESYLNISQFGVGVYGAETAARYYFGKSAKDLSVVEAATIAGVTKAPSGYDPTKAPDKAQSRRDTVLNLMYQQDYITKDEYDEARKTKIEDTLDVHPVENGCAATSTYAFFCDYVTKEITSNAAYGETASDRQQLLYRGGLKVYTTIDPKMQKAADKEIRSSVPADDQSGLEAAVTTVEPGTGNILAMAQNIPYDATDEPAERTTSVNYSADPTHGASKGFQVGSNFKPFVLAEWLRSGHTLNDVVSANKVERRVGDFKTSPCVGSLGNDVWEPANSEENVAGNMSVLKATYLSVNTAFASMGFELNLCDLRDTAWKMGFRPTTKSSPQGAVTLNDPVEDDVEVVAPMLIGTQASTPLYQAAAYATLASNGTYCTPRSITKIVDNEGNEIEVPAPDCDENALDPEVAATVVSAMENVLTIGTAYGRSLDGNRPAAGKTGTTQLSSQTWFTGFTPQLSTSVWVGNAESNSIDNKNVTVNGTFYPRLYGGSVAAPVWQSVMNTASEGMEVEDFPAPDPDKVGKPPAPKVVAPPASSGSSDDSSSDSDDSGSDSKPAEKKDDKPKSDDKSDD</sequence>
<dbReference type="PANTHER" id="PTHR32282:SF33">
    <property type="entry name" value="PEPTIDOGLYCAN GLYCOSYLTRANSFERASE"/>
    <property type="match status" value="1"/>
</dbReference>
<dbReference type="EMBL" id="AP027729">
    <property type="protein sequence ID" value="BDZ42553.1"/>
    <property type="molecule type" value="Genomic_DNA"/>
</dbReference>
<evidence type="ECO:0000259" key="10">
    <source>
        <dbReference type="Pfam" id="PF00905"/>
    </source>
</evidence>
<feature type="compositionally biased region" description="Low complexity" evidence="9">
    <location>
        <begin position="724"/>
        <end position="737"/>
    </location>
</feature>
<dbReference type="GO" id="GO:0004180">
    <property type="term" value="F:carboxypeptidase activity"/>
    <property type="evidence" value="ECO:0007669"/>
    <property type="project" value="UniProtKB-KW"/>
</dbReference>
<name>A0ABN6XC44_9CELL</name>
<evidence type="ECO:0000256" key="9">
    <source>
        <dbReference type="SAM" id="MobiDB-lite"/>
    </source>
</evidence>
<comment type="catalytic activity">
    <reaction evidence="7">
        <text>Preferential cleavage: (Ac)2-L-Lys-D-Ala-|-D-Ala. Also transpeptidation of peptidyl-alanyl moieties that are N-acyl substituents of D-alanine.</text>
        <dbReference type="EC" id="3.4.16.4"/>
    </reaction>
</comment>
<dbReference type="InterPro" id="IPR001264">
    <property type="entry name" value="Glyco_trans_51"/>
</dbReference>
<evidence type="ECO:0000256" key="5">
    <source>
        <dbReference type="ARBA" id="ARBA00022801"/>
    </source>
</evidence>
<dbReference type="InterPro" id="IPR036950">
    <property type="entry name" value="PBP_transglycosylase"/>
</dbReference>
<comment type="catalytic activity">
    <reaction evidence="8">
        <text>[GlcNAc-(1-&gt;4)-Mur2Ac(oyl-L-Ala-gamma-D-Glu-L-Lys-D-Ala-D-Ala)](n)-di-trans,octa-cis-undecaprenyl diphosphate + beta-D-GlcNAc-(1-&gt;4)-Mur2Ac(oyl-L-Ala-gamma-D-Glu-L-Lys-D-Ala-D-Ala)-di-trans,octa-cis-undecaprenyl diphosphate = [GlcNAc-(1-&gt;4)-Mur2Ac(oyl-L-Ala-gamma-D-Glu-L-Lys-D-Ala-D-Ala)](n+1)-di-trans,octa-cis-undecaprenyl diphosphate + di-trans,octa-cis-undecaprenyl diphosphate + H(+)</text>
        <dbReference type="Rhea" id="RHEA:23708"/>
        <dbReference type="Rhea" id="RHEA-COMP:9602"/>
        <dbReference type="Rhea" id="RHEA-COMP:9603"/>
        <dbReference type="ChEBI" id="CHEBI:15378"/>
        <dbReference type="ChEBI" id="CHEBI:58405"/>
        <dbReference type="ChEBI" id="CHEBI:60033"/>
        <dbReference type="ChEBI" id="CHEBI:78435"/>
        <dbReference type="EC" id="2.4.99.28"/>
    </reaction>
</comment>
<keyword evidence="1 12" id="KW-0121">Carboxypeptidase</keyword>
<organism evidence="12 13">
    <name type="scientific">Paraoerskovia sediminicola</name>
    <dbReference type="NCBI Taxonomy" id="1138587"/>
    <lineage>
        <taxon>Bacteria</taxon>
        <taxon>Bacillati</taxon>
        <taxon>Actinomycetota</taxon>
        <taxon>Actinomycetes</taxon>
        <taxon>Micrococcales</taxon>
        <taxon>Cellulomonadaceae</taxon>
        <taxon>Paraoerskovia</taxon>
    </lineage>
</organism>
<dbReference type="RefSeq" id="WP_286217015.1">
    <property type="nucleotide sequence ID" value="NZ_AP027729.1"/>
</dbReference>
<evidence type="ECO:0000256" key="1">
    <source>
        <dbReference type="ARBA" id="ARBA00022645"/>
    </source>
</evidence>
<keyword evidence="4" id="KW-0808">Transferase</keyword>
<dbReference type="SUPFAM" id="SSF53955">
    <property type="entry name" value="Lysozyme-like"/>
    <property type="match status" value="1"/>
</dbReference>
<evidence type="ECO:0000256" key="7">
    <source>
        <dbReference type="ARBA" id="ARBA00034000"/>
    </source>
</evidence>
<dbReference type="InterPro" id="IPR050396">
    <property type="entry name" value="Glycosyltr_51/Transpeptidase"/>
</dbReference>
<keyword evidence="5" id="KW-0378">Hydrolase</keyword>
<evidence type="ECO:0000259" key="11">
    <source>
        <dbReference type="Pfam" id="PF00912"/>
    </source>
</evidence>